<sequence>METPPLPGRRAAAPPLDCPGGLRQPVAASVSTPRYFVPHAASPAEPVPCDAAEVVHVVDAFRLEPAYLGESEWFVCTDVVGQLQLIPGSDRARLPASVQAQLAHHEVAAGRPPRRLAATELFFFSAEMVEHPADAEGFNDPVYLYGTLTGPWPGNAVMRVPGQLTVSRGDVLAGFTHGAQDAFRYVKDAESRDAPSAYHALLPGDRAEHLAQGRGLVLTYPAVPAELQANNVSNGAQVANVLHAVLVQLQEDARAHNGPQAIAELDLPVASRAMAIAELEVKGFEVKGDIAIPRPTKGGLVGKLAGWLQSEEVRVPREAPLPEFLELSRSILALLPGWPTETERTLRAHVLAGKLSPGTPVHRVSPPRAPQPPAALPPRLPTPPARSSDWMNDFLDAHARPGAAKPRITQMKPQAAPRPAPVPAKPPSSKAAWQSDFAANPPARPAPKQQEKKAPVTPGKKPDWMNDFED</sequence>
<reference evidence="3" key="1">
    <citation type="submission" date="2018-09" db="EMBL/GenBank/DDBJ databases">
        <authorList>
            <person name="Livingstone P.G."/>
            <person name="Whitworth D.E."/>
        </authorList>
    </citation>
    <scope>NUCLEOTIDE SEQUENCE [LARGE SCALE GENOMIC DNA]</scope>
    <source>
        <strain evidence="3">CA040B</strain>
    </source>
</reference>
<evidence type="ECO:0000313" key="2">
    <source>
        <dbReference type="EMBL" id="RKH46285.1"/>
    </source>
</evidence>
<protein>
    <submittedName>
        <fullName evidence="2">Uncharacterized protein</fullName>
    </submittedName>
</protein>
<dbReference type="EMBL" id="RAWG01000024">
    <property type="protein sequence ID" value="RKH46285.1"/>
    <property type="molecule type" value="Genomic_DNA"/>
</dbReference>
<feature type="region of interest" description="Disordered" evidence="1">
    <location>
        <begin position="355"/>
        <end position="470"/>
    </location>
</feature>
<name>A0A3A8NYV1_9BACT</name>
<keyword evidence="3" id="KW-1185">Reference proteome</keyword>
<proteinExistence type="predicted"/>
<dbReference type="OrthoDB" id="5492159at2"/>
<comment type="caution">
    <text evidence="2">The sequence shown here is derived from an EMBL/GenBank/DDBJ whole genome shotgun (WGS) entry which is preliminary data.</text>
</comment>
<feature type="compositionally biased region" description="Pro residues" evidence="1">
    <location>
        <begin position="367"/>
        <end position="384"/>
    </location>
</feature>
<accession>A0A3A8NYV1</accession>
<organism evidence="2 3">
    <name type="scientific">Corallococcus sicarius</name>
    <dbReference type="NCBI Taxonomy" id="2316726"/>
    <lineage>
        <taxon>Bacteria</taxon>
        <taxon>Pseudomonadati</taxon>
        <taxon>Myxococcota</taxon>
        <taxon>Myxococcia</taxon>
        <taxon>Myxococcales</taxon>
        <taxon>Cystobacterineae</taxon>
        <taxon>Myxococcaceae</taxon>
        <taxon>Corallococcus</taxon>
    </lineage>
</organism>
<dbReference type="Proteomes" id="UP000273405">
    <property type="component" value="Unassembled WGS sequence"/>
</dbReference>
<feature type="compositionally biased region" description="Pro residues" evidence="1">
    <location>
        <begin position="416"/>
        <end position="426"/>
    </location>
</feature>
<feature type="compositionally biased region" description="Basic and acidic residues" evidence="1">
    <location>
        <begin position="449"/>
        <end position="464"/>
    </location>
</feature>
<evidence type="ECO:0000313" key="3">
    <source>
        <dbReference type="Proteomes" id="UP000273405"/>
    </source>
</evidence>
<dbReference type="AlphaFoldDB" id="A0A3A8NYV1"/>
<gene>
    <name evidence="2" type="ORF">D7X12_05715</name>
</gene>
<evidence type="ECO:0000256" key="1">
    <source>
        <dbReference type="SAM" id="MobiDB-lite"/>
    </source>
</evidence>